<gene>
    <name evidence="1" type="ORF">L484_017333</name>
</gene>
<accession>W9S587</accession>
<proteinExistence type="predicted"/>
<dbReference type="Proteomes" id="UP000030645">
    <property type="component" value="Unassembled WGS sequence"/>
</dbReference>
<organism evidence="1 2">
    <name type="scientific">Morus notabilis</name>
    <dbReference type="NCBI Taxonomy" id="981085"/>
    <lineage>
        <taxon>Eukaryota</taxon>
        <taxon>Viridiplantae</taxon>
        <taxon>Streptophyta</taxon>
        <taxon>Embryophyta</taxon>
        <taxon>Tracheophyta</taxon>
        <taxon>Spermatophyta</taxon>
        <taxon>Magnoliopsida</taxon>
        <taxon>eudicotyledons</taxon>
        <taxon>Gunneridae</taxon>
        <taxon>Pentapetalae</taxon>
        <taxon>rosids</taxon>
        <taxon>fabids</taxon>
        <taxon>Rosales</taxon>
        <taxon>Moraceae</taxon>
        <taxon>Moreae</taxon>
        <taxon>Morus</taxon>
    </lineage>
</organism>
<evidence type="ECO:0000313" key="2">
    <source>
        <dbReference type="Proteomes" id="UP000030645"/>
    </source>
</evidence>
<name>W9S587_9ROSA</name>
<sequence length="148" mass="16813">MENFVPITCYENLKRYWRRKKYQRLYGSNHNNKRKMKIIRLGDDGSSSREEWNAGHSNKLKLTCLRGLFSPIKVLAKTFHDTYVDMMIRLAGNVAHKSTGAGAFAGKKVAKRKQIAVVSCGEELVDSKLVLGIFKRLAAAREMDSVAY</sequence>
<dbReference type="PANTHER" id="PTHR33702">
    <property type="entry name" value="BNAA09G40010D PROTEIN"/>
    <property type="match status" value="1"/>
</dbReference>
<reference evidence="2" key="1">
    <citation type="submission" date="2013-01" db="EMBL/GenBank/DDBJ databases">
        <title>Draft Genome Sequence of a Mulberry Tree, Morus notabilis C.K. Schneid.</title>
        <authorList>
            <person name="He N."/>
            <person name="Zhao S."/>
        </authorList>
    </citation>
    <scope>NUCLEOTIDE SEQUENCE</scope>
</reference>
<dbReference type="PANTHER" id="PTHR33702:SF2">
    <property type="match status" value="1"/>
</dbReference>
<dbReference type="AlphaFoldDB" id="W9S587"/>
<protein>
    <submittedName>
        <fullName evidence="1">Uncharacterized protein</fullName>
    </submittedName>
</protein>
<dbReference type="EMBL" id="KE345006">
    <property type="protein sequence ID" value="EXB89367.1"/>
    <property type="molecule type" value="Genomic_DNA"/>
</dbReference>
<keyword evidence="2" id="KW-1185">Reference proteome</keyword>
<evidence type="ECO:0000313" key="1">
    <source>
        <dbReference type="EMBL" id="EXB89367.1"/>
    </source>
</evidence>